<dbReference type="EMBL" id="PCPP01000002">
    <property type="protein sequence ID" value="PRB83283.1"/>
    <property type="molecule type" value="Genomic_DNA"/>
</dbReference>
<keyword evidence="3" id="KW-1185">Reference proteome</keyword>
<name>A0A2S9CRY5_CHRCI</name>
<evidence type="ECO:0000313" key="4">
    <source>
        <dbReference type="Proteomes" id="UP000238534"/>
    </source>
</evidence>
<protein>
    <submittedName>
        <fullName evidence="1">Uncharacterized protein</fullName>
    </submittedName>
</protein>
<organism evidence="1 4">
    <name type="scientific">Chryseobacterium culicis</name>
    <dbReference type="NCBI Taxonomy" id="680127"/>
    <lineage>
        <taxon>Bacteria</taxon>
        <taxon>Pseudomonadati</taxon>
        <taxon>Bacteroidota</taxon>
        <taxon>Flavobacteriia</taxon>
        <taxon>Flavobacteriales</taxon>
        <taxon>Weeksellaceae</taxon>
        <taxon>Chryseobacterium group</taxon>
        <taxon>Chryseobacterium</taxon>
    </lineage>
</organism>
<comment type="caution">
    <text evidence="1">The sequence shown here is derived from an EMBL/GenBank/DDBJ whole genome shotgun (WGS) entry which is preliminary data.</text>
</comment>
<reference evidence="3 4" key="1">
    <citation type="submission" date="2017-09" db="EMBL/GenBank/DDBJ databases">
        <title>Genomic, metabolic, and phenotypic characteristics of bacterial isolates from the natural microbiome of the model nematode Caenorhabditis elegans.</title>
        <authorList>
            <person name="Zimmermann J."/>
            <person name="Obeng N."/>
            <person name="Yang W."/>
            <person name="Obeng O."/>
            <person name="Kissoyan K."/>
            <person name="Pees B."/>
            <person name="Dirksen P."/>
            <person name="Hoppner M."/>
            <person name="Franke A."/>
            <person name="Rosenstiel P."/>
            <person name="Leippe M."/>
            <person name="Dierking K."/>
            <person name="Kaleta C."/>
            <person name="Schulenburg H."/>
        </authorList>
    </citation>
    <scope>NUCLEOTIDE SEQUENCE [LARGE SCALE GENOMIC DNA]</scope>
    <source>
        <strain evidence="1 4">MYb25</strain>
        <strain evidence="2 3">MYb44</strain>
    </source>
</reference>
<evidence type="ECO:0000313" key="1">
    <source>
        <dbReference type="EMBL" id="PRB83283.1"/>
    </source>
</evidence>
<proteinExistence type="predicted"/>
<evidence type="ECO:0000313" key="3">
    <source>
        <dbReference type="Proteomes" id="UP000238325"/>
    </source>
</evidence>
<sequence>MKLRIENWIDKNHFSEDTIMLFDDATVCYKAGANRAALLFSYLAFMTVLKERIISGTRPSLFPESKWNGIISKLLNEDTWEKAVFDAVKTREGRNQNKIRDRDPIFDISESLRDDIEYWKNRRNDCAHYKDNIIDHSHVESFWTFIESNLSKITLEGGMTTLINKIKNHFNPTLTPAGTDITPLVQEIESSVDKTKYKDFWEIFLDTGDFFFDLSSHRLEFINRSLEINKDIVNKSAIQHIKKHKHYLKQFLSQYPDKILRFNLTEGEVRNLWTTDLADYNTHILTVYSSLLRNNLIPQNDIDEANKRVIKPARRYSVNDNDHLVLLTNNFLSTFKSEILNNSNFIGFKSYLWVNDRADLISEIIKKYPADLDILNKLAQHYNQSYNSDFLIERFEWMLDTDKHKLLEYQTIIANNNIVIPNILQKYFN</sequence>
<dbReference type="RefSeq" id="WP_105683031.1">
    <property type="nucleotide sequence ID" value="NZ_JBBGZD010000002.1"/>
</dbReference>
<dbReference type="Proteomes" id="UP000238325">
    <property type="component" value="Unassembled WGS sequence"/>
</dbReference>
<dbReference type="Proteomes" id="UP000238534">
    <property type="component" value="Unassembled WGS sequence"/>
</dbReference>
<evidence type="ECO:0000313" key="2">
    <source>
        <dbReference type="EMBL" id="PRB89525.1"/>
    </source>
</evidence>
<dbReference type="EMBL" id="PCPH01000003">
    <property type="protein sequence ID" value="PRB89525.1"/>
    <property type="molecule type" value="Genomic_DNA"/>
</dbReference>
<dbReference type="OrthoDB" id="789080at2"/>
<accession>A0A2S9CRY5</accession>
<gene>
    <name evidence="1" type="ORF">CQ022_14285</name>
    <name evidence="2" type="ORF">CQ033_13180</name>
</gene>
<dbReference type="AlphaFoldDB" id="A0A2S9CRY5"/>